<dbReference type="GO" id="GO:0071949">
    <property type="term" value="F:FAD binding"/>
    <property type="evidence" value="ECO:0007669"/>
    <property type="project" value="TreeGrafter"/>
</dbReference>
<feature type="binding site" evidence="5">
    <location>
        <begin position="112"/>
        <end position="116"/>
    </location>
    <ligand>
        <name>FAD</name>
        <dbReference type="ChEBI" id="CHEBI:57692"/>
    </ligand>
</feature>
<dbReference type="GO" id="GO:0006950">
    <property type="term" value="P:response to stress"/>
    <property type="evidence" value="ECO:0007669"/>
    <property type="project" value="UniProtKB-ARBA"/>
</dbReference>
<protein>
    <recommendedName>
        <fullName evidence="8">Cryptochrome/DNA photolyase FAD-binding domain-containing protein</fullName>
    </recommendedName>
</protein>
<evidence type="ECO:0000256" key="1">
    <source>
        <dbReference type="ARBA" id="ARBA00005862"/>
    </source>
</evidence>
<dbReference type="GO" id="GO:0006139">
    <property type="term" value="P:nucleobase-containing compound metabolic process"/>
    <property type="evidence" value="ECO:0007669"/>
    <property type="project" value="UniProtKB-ARBA"/>
</dbReference>
<reference evidence="10" key="1">
    <citation type="submission" date="2021-01" db="EMBL/GenBank/DDBJ databases">
        <authorList>
            <person name="Corre E."/>
            <person name="Pelletier E."/>
            <person name="Niang G."/>
            <person name="Scheremetjew M."/>
            <person name="Finn R."/>
            <person name="Kale V."/>
            <person name="Holt S."/>
            <person name="Cochrane G."/>
            <person name="Meng A."/>
            <person name="Brown T."/>
            <person name="Cohen L."/>
        </authorList>
    </citation>
    <scope>NUCLEOTIDE SEQUENCE</scope>
    <source>
        <strain evidence="10">CCMP1723</strain>
    </source>
</reference>
<name>A0A6U0MWR7_MICPS</name>
<dbReference type="PROSITE" id="PS00394">
    <property type="entry name" value="DNA_PHOTOLYASES_1_1"/>
    <property type="match status" value="1"/>
</dbReference>
<sequence>MRVRLPAERRARSVGVDALRLARMPRRGKGGGTNGGIIDWAAGIRDAWTFGEDGAVASLREFLNDGSLERFDAKSARTYSEHGGGSISGHKNGQSNAPKASTERFRADVRTTARISPYVRHGELSPREVYHSAKAIQVGSRRSRARSAAVFLRRLAWRDLAYWSLWRFPHLCDEPLRPQYATQWWALPWDPAGRGDSVPRAVAVRKKRWHAGMVASSDDALRAWQFGLTGYPLVDAGMRELWTTGYVPNYIRHVVAGFLIEYLNVDWRHGQLWFHDCLVDADVAIQGFMWQNGGHSGVDQWNFVMHPVYAAKSADPDGAYVRRWCPELAGLPREFVHCPWEAPATTLAAAGVALGRDYPKRIVSDLEDARRKSLKAVVDVRRAHPEYVLPDGNEALPLPEPGRTARCITRVDYRMMSEEVVTRQTAAAPWDASRRQRRDPMSRALDDAAALSERIARDAASVLG</sequence>
<feature type="binding site" evidence="5">
    <location>
        <begin position="280"/>
        <end position="282"/>
    </location>
    <ligand>
        <name>FAD</name>
        <dbReference type="ChEBI" id="CHEBI:57692"/>
    </ligand>
</feature>
<dbReference type="EMBL" id="HBEQ01002027">
    <property type="protein sequence ID" value="CAD8514173.1"/>
    <property type="molecule type" value="Transcribed_RNA"/>
</dbReference>
<dbReference type="GO" id="GO:0003904">
    <property type="term" value="F:deoxyribodipyrimidine photo-lyase activity"/>
    <property type="evidence" value="ECO:0007669"/>
    <property type="project" value="TreeGrafter"/>
</dbReference>
<dbReference type="InterPro" id="IPR036134">
    <property type="entry name" value="Crypto/Photolyase_FAD-like_sf"/>
</dbReference>
<feature type="compositionally biased region" description="Polar residues" evidence="7">
    <location>
        <begin position="89"/>
        <end position="99"/>
    </location>
</feature>
<gene>
    <name evidence="9" type="ORF">MCOM1403_LOCUS1598</name>
    <name evidence="10" type="ORF">MCOM1403_LOCUS1599</name>
</gene>
<evidence type="ECO:0000256" key="2">
    <source>
        <dbReference type="ARBA" id="ARBA00022630"/>
    </source>
</evidence>
<dbReference type="SUPFAM" id="SSF48173">
    <property type="entry name" value="Cryptochrome/photolyase FAD-binding domain"/>
    <property type="match status" value="1"/>
</dbReference>
<feature type="binding site" evidence="5">
    <location>
        <position position="151"/>
    </location>
    <ligand>
        <name>FAD</name>
        <dbReference type="ChEBI" id="CHEBI:57692"/>
    </ligand>
</feature>
<feature type="region of interest" description="Disordered" evidence="7">
    <location>
        <begin position="424"/>
        <end position="445"/>
    </location>
</feature>
<organism evidence="10">
    <name type="scientific">Micromonas pusilla</name>
    <name type="common">Picoplanktonic green alga</name>
    <name type="synonym">Chromulina pusilla</name>
    <dbReference type="NCBI Taxonomy" id="38833"/>
    <lineage>
        <taxon>Eukaryota</taxon>
        <taxon>Viridiplantae</taxon>
        <taxon>Chlorophyta</taxon>
        <taxon>Mamiellophyceae</taxon>
        <taxon>Mamiellales</taxon>
        <taxon>Mamiellaceae</taxon>
        <taxon>Micromonas</taxon>
    </lineage>
</organism>
<evidence type="ECO:0000259" key="8">
    <source>
        <dbReference type="Pfam" id="PF03441"/>
    </source>
</evidence>
<accession>A0A6U0MWR7</accession>
<dbReference type="GO" id="GO:0005634">
    <property type="term" value="C:nucleus"/>
    <property type="evidence" value="ECO:0007669"/>
    <property type="project" value="TreeGrafter"/>
</dbReference>
<dbReference type="GO" id="GO:0005737">
    <property type="term" value="C:cytoplasm"/>
    <property type="evidence" value="ECO:0007669"/>
    <property type="project" value="TreeGrafter"/>
</dbReference>
<evidence type="ECO:0000256" key="4">
    <source>
        <dbReference type="ARBA" id="ARBA00022991"/>
    </source>
</evidence>
<feature type="site" description="Electron transfer via tryptophanyl radical" evidence="6">
    <location>
        <position position="189"/>
    </location>
</feature>
<feature type="site" description="Electron transfer via tryptophanyl radical" evidence="6">
    <location>
        <position position="290"/>
    </location>
</feature>
<evidence type="ECO:0000313" key="9">
    <source>
        <dbReference type="EMBL" id="CAD8514173.1"/>
    </source>
</evidence>
<dbReference type="GO" id="GO:0003677">
    <property type="term" value="F:DNA binding"/>
    <property type="evidence" value="ECO:0007669"/>
    <property type="project" value="TreeGrafter"/>
</dbReference>
<dbReference type="PANTHER" id="PTHR11455:SF18">
    <property type="entry name" value="SI:CH1073-390K14.1"/>
    <property type="match status" value="1"/>
</dbReference>
<evidence type="ECO:0000313" key="10">
    <source>
        <dbReference type="EMBL" id="CAD8514174.1"/>
    </source>
</evidence>
<keyword evidence="3 5" id="KW-0274">FAD</keyword>
<dbReference type="PANTHER" id="PTHR11455">
    <property type="entry name" value="CRYPTOCHROME"/>
    <property type="match status" value="1"/>
</dbReference>
<comment type="similarity">
    <text evidence="1">Belongs to the DNA photolyase class-1 family.</text>
</comment>
<dbReference type="Gene3D" id="1.10.579.10">
    <property type="entry name" value="DNA Cyclobutane Dipyrimidine Photolyase, subunit A, domain 3"/>
    <property type="match status" value="1"/>
</dbReference>
<keyword evidence="4" id="KW-0157">Chromophore</keyword>
<evidence type="ECO:0000256" key="5">
    <source>
        <dbReference type="PIRSR" id="PIRSR602081-1"/>
    </source>
</evidence>
<feature type="compositionally biased region" description="Basic and acidic residues" evidence="7">
    <location>
        <begin position="432"/>
        <end position="445"/>
    </location>
</feature>
<feature type="domain" description="Cryptochrome/DNA photolyase FAD-binding" evidence="8">
    <location>
        <begin position="151"/>
        <end position="377"/>
    </location>
</feature>
<feature type="site" description="Electron transfer via tryptophanyl radical" evidence="6">
    <location>
        <position position="267"/>
    </location>
</feature>
<evidence type="ECO:0000256" key="6">
    <source>
        <dbReference type="PIRSR" id="PIRSR602081-2"/>
    </source>
</evidence>
<dbReference type="Pfam" id="PF03441">
    <property type="entry name" value="FAD_binding_7"/>
    <property type="match status" value="1"/>
</dbReference>
<comment type="cofactor">
    <cofactor evidence="5">
        <name>FAD</name>
        <dbReference type="ChEBI" id="CHEBI:57692"/>
    </cofactor>
    <text evidence="5">Binds 1 FAD per subunit.</text>
</comment>
<feature type="region of interest" description="Disordered" evidence="7">
    <location>
        <begin position="79"/>
        <end position="101"/>
    </location>
</feature>
<dbReference type="GO" id="GO:0043153">
    <property type="term" value="P:entrainment of circadian clock by photoperiod"/>
    <property type="evidence" value="ECO:0007669"/>
    <property type="project" value="TreeGrafter"/>
</dbReference>
<dbReference type="Gene3D" id="1.25.40.80">
    <property type="match status" value="1"/>
</dbReference>
<dbReference type="InterPro" id="IPR005101">
    <property type="entry name" value="Cryptochr/Photolyase_FAD-bd"/>
</dbReference>
<dbReference type="PRINTS" id="PR00147">
    <property type="entry name" value="DNAPHOTLYASE"/>
</dbReference>
<dbReference type="InterPro" id="IPR018394">
    <property type="entry name" value="DNA_photolyase_1_CS_C"/>
</dbReference>
<dbReference type="EMBL" id="HBEQ01002029">
    <property type="protein sequence ID" value="CAD8514174.1"/>
    <property type="molecule type" value="Transcribed_RNA"/>
</dbReference>
<keyword evidence="2 5" id="KW-0285">Flavoprotein</keyword>
<proteinExistence type="inferred from homology"/>
<evidence type="ECO:0000256" key="7">
    <source>
        <dbReference type="SAM" id="MobiDB-lite"/>
    </source>
</evidence>
<dbReference type="InterPro" id="IPR002081">
    <property type="entry name" value="Cryptochrome/DNA_photolyase_1"/>
</dbReference>
<evidence type="ECO:0000256" key="3">
    <source>
        <dbReference type="ARBA" id="ARBA00022827"/>
    </source>
</evidence>
<dbReference type="GO" id="GO:0032922">
    <property type="term" value="P:circadian regulation of gene expression"/>
    <property type="evidence" value="ECO:0007669"/>
    <property type="project" value="TreeGrafter"/>
</dbReference>
<dbReference type="AlphaFoldDB" id="A0A6U0MWR7"/>